<sequence length="77" mass="8536">MAEVKLRLQSGMSEQEVKQCVCPECGSEFEISFPSDGKAVAISCSKDPFHLSGMEVIDFPLPAWWRSRIDDAGWLTG</sequence>
<reference evidence="1 2" key="1">
    <citation type="submission" date="2019-06" db="EMBL/GenBank/DDBJ databases">
        <title>Metagenome assembled Genome of Spiribacter salinus SL48-SHIP from the microbial mat of Salt Lake 48 (Novosibirsk region, Russia).</title>
        <authorList>
            <person name="Shipova A."/>
            <person name="Rozanov A.S."/>
            <person name="Bryanskaya A.V."/>
            <person name="Peltek S.E."/>
        </authorList>
    </citation>
    <scope>NUCLEOTIDE SEQUENCE [LARGE SCALE GENOMIC DNA]</scope>
    <source>
        <strain evidence="1">SL48-SHIP-2</strain>
    </source>
</reference>
<dbReference type="Proteomes" id="UP000315400">
    <property type="component" value="Unassembled WGS sequence"/>
</dbReference>
<dbReference type="AlphaFoldDB" id="A0A540VEZ0"/>
<evidence type="ECO:0000313" key="1">
    <source>
        <dbReference type="EMBL" id="TQE95330.1"/>
    </source>
</evidence>
<dbReference type="EMBL" id="VIFK01000386">
    <property type="protein sequence ID" value="TQE95330.1"/>
    <property type="molecule type" value="Genomic_DNA"/>
</dbReference>
<evidence type="ECO:0000313" key="2">
    <source>
        <dbReference type="Proteomes" id="UP000315400"/>
    </source>
</evidence>
<accession>A0A540VEZ0</accession>
<comment type="caution">
    <text evidence="1">The sequence shown here is derived from an EMBL/GenBank/DDBJ whole genome shotgun (WGS) entry which is preliminary data.</text>
</comment>
<name>A0A540VEZ0_9GAMM</name>
<organism evidence="1 2">
    <name type="scientific">Spiribacter salinus</name>
    <dbReference type="NCBI Taxonomy" id="1335746"/>
    <lineage>
        <taxon>Bacteria</taxon>
        <taxon>Pseudomonadati</taxon>
        <taxon>Pseudomonadota</taxon>
        <taxon>Gammaproteobacteria</taxon>
        <taxon>Chromatiales</taxon>
        <taxon>Ectothiorhodospiraceae</taxon>
        <taxon>Spiribacter</taxon>
    </lineage>
</organism>
<proteinExistence type="predicted"/>
<gene>
    <name evidence="1" type="ORF">FKY71_17210</name>
</gene>
<protein>
    <submittedName>
        <fullName evidence="1">Uncharacterized protein</fullName>
    </submittedName>
</protein>